<evidence type="ECO:0000256" key="3">
    <source>
        <dbReference type="ARBA" id="ARBA00023002"/>
    </source>
</evidence>
<dbReference type="PANTHER" id="PTHR11592">
    <property type="entry name" value="GLUTATHIONE PEROXIDASE"/>
    <property type="match status" value="1"/>
</dbReference>
<dbReference type="InterPro" id="IPR000889">
    <property type="entry name" value="Glutathione_peroxidase"/>
</dbReference>
<organism evidence="4">
    <name type="scientific">Lotharella oceanica</name>
    <dbReference type="NCBI Taxonomy" id="641309"/>
    <lineage>
        <taxon>Eukaryota</taxon>
        <taxon>Sar</taxon>
        <taxon>Rhizaria</taxon>
        <taxon>Cercozoa</taxon>
        <taxon>Chlorarachniophyceae</taxon>
        <taxon>Lotharella</taxon>
    </lineage>
</organism>
<accession>A0A7S2TGT3</accession>
<dbReference type="SUPFAM" id="SSF52833">
    <property type="entry name" value="Thioredoxin-like"/>
    <property type="match status" value="1"/>
</dbReference>
<name>A0A7S2TGT3_9EUKA</name>
<dbReference type="GO" id="GO:0004602">
    <property type="term" value="F:glutathione peroxidase activity"/>
    <property type="evidence" value="ECO:0007669"/>
    <property type="project" value="TreeGrafter"/>
</dbReference>
<dbReference type="PROSITE" id="PS51355">
    <property type="entry name" value="GLUTATHIONE_PEROXID_3"/>
    <property type="match status" value="1"/>
</dbReference>
<dbReference type="AlphaFoldDB" id="A0A7S2TGT3"/>
<evidence type="ECO:0000256" key="1">
    <source>
        <dbReference type="ARBA" id="ARBA00006926"/>
    </source>
</evidence>
<comment type="similarity">
    <text evidence="1">Belongs to the glutathione peroxidase family.</text>
</comment>
<keyword evidence="2" id="KW-0575">Peroxidase</keyword>
<dbReference type="InterPro" id="IPR036249">
    <property type="entry name" value="Thioredoxin-like_sf"/>
</dbReference>
<evidence type="ECO:0008006" key="5">
    <source>
        <dbReference type="Google" id="ProtNLM"/>
    </source>
</evidence>
<protein>
    <recommendedName>
        <fullName evidence="5">Glutathione peroxidase</fullName>
    </recommendedName>
</protein>
<dbReference type="PIRSF" id="PIRSF000303">
    <property type="entry name" value="Glutathion_perox"/>
    <property type="match status" value="1"/>
</dbReference>
<keyword evidence="3" id="KW-0560">Oxidoreductase</keyword>
<dbReference type="Gene3D" id="3.40.30.10">
    <property type="entry name" value="Glutaredoxin"/>
    <property type="match status" value="1"/>
</dbReference>
<dbReference type="GO" id="GO:0006979">
    <property type="term" value="P:response to oxidative stress"/>
    <property type="evidence" value="ECO:0007669"/>
    <property type="project" value="InterPro"/>
</dbReference>
<gene>
    <name evidence="4" type="ORF">LSP00402_LOCUS2493</name>
</gene>
<reference evidence="4" key="1">
    <citation type="submission" date="2021-01" db="EMBL/GenBank/DDBJ databases">
        <authorList>
            <person name="Corre E."/>
            <person name="Pelletier E."/>
            <person name="Niang G."/>
            <person name="Scheremetjew M."/>
            <person name="Finn R."/>
            <person name="Kale V."/>
            <person name="Holt S."/>
            <person name="Cochrane G."/>
            <person name="Meng A."/>
            <person name="Brown T."/>
            <person name="Cohen L."/>
        </authorList>
    </citation>
    <scope>NUCLEOTIDE SEQUENCE</scope>
    <source>
        <strain evidence="4">CCMP622</strain>
    </source>
</reference>
<dbReference type="Pfam" id="PF00255">
    <property type="entry name" value="GSHPx"/>
    <property type="match status" value="1"/>
</dbReference>
<evidence type="ECO:0000313" key="4">
    <source>
        <dbReference type="EMBL" id="CAD9748979.1"/>
    </source>
</evidence>
<proteinExistence type="inferred from homology"/>
<sequence length="140" mass="15878">MNALMDELKEGFTCLGFFSNQFGHQTNEKNEEIVNTLAHVRPGNGFKCKFPIFAKCNVNGPKEAPLFTFLKEKLPIPVGAGAMQIMKNKGDILWEPVKRNDIAWNFEKFIVNKEGVPVARWSKSTPVDDKLKKEIEPLLK</sequence>
<evidence type="ECO:0000256" key="2">
    <source>
        <dbReference type="ARBA" id="ARBA00022559"/>
    </source>
</evidence>
<dbReference type="EMBL" id="HBHP01003984">
    <property type="protein sequence ID" value="CAD9748979.1"/>
    <property type="molecule type" value="Transcribed_RNA"/>
</dbReference>
<dbReference type="PANTHER" id="PTHR11592:SF81">
    <property type="entry name" value="GLUTATHIONE PEROXIDASE"/>
    <property type="match status" value="1"/>
</dbReference>